<keyword evidence="13" id="KW-1278">Translocase</keyword>
<evidence type="ECO:0000256" key="8">
    <source>
        <dbReference type="ARBA" id="ARBA00022692"/>
    </source>
</evidence>
<dbReference type="AlphaFoldDB" id="Q18031"/>
<evidence type="ECO:0000256" key="1">
    <source>
        <dbReference type="ARBA" id="ARBA00004292"/>
    </source>
</evidence>
<feature type="domain" description="Alanine dehydrogenase/pyridine nucleotide transhydrogenase NAD(H)-binding" evidence="25">
    <location>
        <begin position="174"/>
        <end position="338"/>
    </location>
</feature>
<dbReference type="OrthoDB" id="37244at2759"/>
<keyword evidence="30" id="KW-1267">Proteomics identification</keyword>
<dbReference type="InterPro" id="IPR026255">
    <property type="entry name" value="NADP_transhyd_a"/>
</dbReference>
<evidence type="ECO:0000313" key="27">
    <source>
        <dbReference type="EMBL" id="CCD64627.1"/>
    </source>
</evidence>
<feature type="transmembrane region" description="Helical" evidence="24">
    <location>
        <begin position="627"/>
        <end position="645"/>
    </location>
</feature>
<keyword evidence="15" id="KW-0007">Acetylation</keyword>
<feature type="transmembrane region" description="Helical" evidence="24">
    <location>
        <begin position="736"/>
        <end position="754"/>
    </location>
</feature>
<dbReference type="PaxDb" id="6239-C15H9.1"/>
<keyword evidence="28" id="KW-1185">Reference proteome</keyword>
<dbReference type="SUPFAM" id="SSF52467">
    <property type="entry name" value="DHS-like NAD/FAD-binding domain"/>
    <property type="match status" value="1"/>
</dbReference>
<evidence type="ECO:0007829" key="30">
    <source>
        <dbReference type="PeptideAtlas" id="Q18031"/>
    </source>
</evidence>
<dbReference type="EMBL" id="BX284606">
    <property type="protein sequence ID" value="CCD64627.1"/>
    <property type="molecule type" value="Genomic_DNA"/>
</dbReference>
<dbReference type="InterPro" id="IPR024605">
    <property type="entry name" value="NADP_transhyd_a_C"/>
</dbReference>
<feature type="transmembrane region" description="Helical" evidence="24">
    <location>
        <begin position="813"/>
        <end position="833"/>
    </location>
</feature>
<dbReference type="Pfam" id="PF01262">
    <property type="entry name" value="AlaDh_PNT_C"/>
    <property type="match status" value="1"/>
</dbReference>
<dbReference type="CDD" id="cd05304">
    <property type="entry name" value="Rubrum_tdh"/>
    <property type="match status" value="1"/>
</dbReference>
<evidence type="ECO:0000256" key="18">
    <source>
        <dbReference type="ARBA" id="ARBA00023136"/>
    </source>
</evidence>
<dbReference type="InterPro" id="IPR007698">
    <property type="entry name" value="AlaDH/PNT_NAD(H)-bd"/>
</dbReference>
<keyword evidence="10" id="KW-0999">Mitochondrion inner membrane</keyword>
<dbReference type="FunCoup" id="Q18031">
    <property type="interactions" value="533"/>
</dbReference>
<evidence type="ECO:0000256" key="2">
    <source>
        <dbReference type="ARBA" id="ARBA00004429"/>
    </source>
</evidence>
<dbReference type="eggNOG" id="ENOG502QQ0A">
    <property type="taxonomic scope" value="Eukaryota"/>
</dbReference>
<dbReference type="InterPro" id="IPR007886">
    <property type="entry name" value="AlaDH/PNT_N"/>
</dbReference>
<dbReference type="GO" id="GO:0005739">
    <property type="term" value="C:mitochondrion"/>
    <property type="evidence" value="ECO:0000314"/>
    <property type="project" value="WormBase"/>
</dbReference>
<comment type="subcellular location">
    <subcellularLocation>
        <location evidence="2">Cell inner membrane</location>
        <topology evidence="2">Multi-pass membrane protein</topology>
    </subcellularLocation>
    <subcellularLocation>
        <location evidence="1">Mitochondrion inner membrane</location>
        <topology evidence="1">Multi-pass membrane protein</topology>
        <orientation evidence="1">Matrix side</orientation>
    </subcellularLocation>
</comment>
<dbReference type="InterPro" id="IPR036291">
    <property type="entry name" value="NAD(P)-bd_dom_sf"/>
</dbReference>
<keyword evidence="14 24" id="KW-1133">Transmembrane helix</keyword>
<dbReference type="GO" id="GO:0008750">
    <property type="term" value="F:proton-translocating NAD(P)+ transhydrogenase activity"/>
    <property type="evidence" value="ECO:0007669"/>
    <property type="project" value="UniProtKB-EC"/>
</dbReference>
<dbReference type="InterPro" id="IPR029035">
    <property type="entry name" value="DHS-like_NAD/FAD-binding_dom"/>
</dbReference>
<evidence type="ECO:0000256" key="6">
    <source>
        <dbReference type="ARBA" id="ARBA00022475"/>
    </source>
</evidence>
<feature type="transmembrane region" description="Helical" evidence="24">
    <location>
        <begin position="698"/>
        <end position="716"/>
    </location>
</feature>
<dbReference type="PANTHER" id="PTHR10160">
    <property type="entry name" value="NAD(P) TRANSHYDROGENASE"/>
    <property type="match status" value="1"/>
</dbReference>
<feature type="domain" description="Alanine dehydrogenase/pyridine nucleotide transhydrogenase N-terminal" evidence="26">
    <location>
        <begin position="32"/>
        <end position="165"/>
    </location>
</feature>
<dbReference type="GO" id="GO:0005886">
    <property type="term" value="C:plasma membrane"/>
    <property type="evidence" value="ECO:0007669"/>
    <property type="project" value="UniProtKB-SubCell"/>
</dbReference>
<feature type="transmembrane region" description="Helical" evidence="24">
    <location>
        <begin position="550"/>
        <end position="568"/>
    </location>
</feature>
<evidence type="ECO:0000256" key="23">
    <source>
        <dbReference type="ARBA" id="ARBA00079255"/>
    </source>
</evidence>
<evidence type="ECO:0000256" key="15">
    <source>
        <dbReference type="ARBA" id="ARBA00022990"/>
    </source>
</evidence>
<keyword evidence="8 24" id="KW-0812">Transmembrane</keyword>
<keyword evidence="7" id="KW-0997">Cell inner membrane</keyword>
<proteinExistence type="evidence at protein level"/>
<dbReference type="Pfam" id="PF02233">
    <property type="entry name" value="PNTB"/>
    <property type="match status" value="1"/>
</dbReference>
<evidence type="ECO:0000259" key="25">
    <source>
        <dbReference type="SMART" id="SM01002"/>
    </source>
</evidence>
<evidence type="ECO:0000256" key="20">
    <source>
        <dbReference type="ARBA" id="ARBA00054910"/>
    </source>
</evidence>
<feature type="transmembrane region" description="Helical" evidence="24">
    <location>
        <begin position="574"/>
        <end position="594"/>
    </location>
</feature>
<keyword evidence="17" id="KW-0496">Mitochondrion</keyword>
<dbReference type="NCBIfam" id="NF006942">
    <property type="entry name" value="PRK09424.1"/>
    <property type="match status" value="1"/>
</dbReference>
<keyword evidence="18 24" id="KW-0472">Membrane</keyword>
<dbReference type="InParanoid" id="Q18031"/>
<dbReference type="STRING" id="6239.C15H9.1.1"/>
<comment type="subunit">
    <text evidence="4">Homodimer.</text>
</comment>
<reference evidence="27 28" key="1">
    <citation type="journal article" date="1998" name="Science">
        <title>Genome sequence of the nematode C. elegans: a platform for investigating biology.</title>
        <authorList>
            <consortium name="The C. elegans sequencing consortium"/>
            <person name="Sulson J.E."/>
            <person name="Waterston R."/>
        </authorList>
    </citation>
    <scope>NUCLEOTIDE SEQUENCE [LARGE SCALE GENOMIC DNA]</scope>
    <source>
        <strain evidence="27 28">Bristol N2</strain>
    </source>
</reference>
<comment type="similarity">
    <text evidence="3">In the N-terminal section; belongs to the AlaDH/PNT family.</text>
</comment>
<dbReference type="UCSC" id="C15H9.1">
    <property type="organism name" value="c. elegans"/>
</dbReference>
<feature type="transmembrane region" description="Helical" evidence="24">
    <location>
        <begin position="510"/>
        <end position="530"/>
    </location>
</feature>
<evidence type="ECO:0000256" key="12">
    <source>
        <dbReference type="ARBA" id="ARBA00022946"/>
    </source>
</evidence>
<feature type="transmembrane region" description="Helical" evidence="24">
    <location>
        <begin position="657"/>
        <end position="678"/>
    </location>
</feature>
<name>Q18031_CAEEL</name>
<evidence type="ECO:0000256" key="7">
    <source>
        <dbReference type="ARBA" id="ARBA00022519"/>
    </source>
</evidence>
<keyword evidence="9" id="KW-0547">Nucleotide-binding</keyword>
<feature type="transmembrane region" description="Helical" evidence="24">
    <location>
        <begin position="601"/>
        <end position="621"/>
    </location>
</feature>
<dbReference type="Pfam" id="PF05222">
    <property type="entry name" value="AlaDh_PNT_N"/>
    <property type="match status" value="1"/>
</dbReference>
<comment type="similarity">
    <text evidence="21">In the C-terminal section; belongs to the PNT beta subunit family.</text>
</comment>
<dbReference type="SMART" id="SM01002">
    <property type="entry name" value="AlaDh_PNT_C"/>
    <property type="match status" value="1"/>
</dbReference>
<dbReference type="HOGENOM" id="CLU_003376_1_0_1"/>
<dbReference type="InterPro" id="IPR034300">
    <property type="entry name" value="PNTB-like"/>
</dbReference>
<evidence type="ECO:0000256" key="3">
    <source>
        <dbReference type="ARBA" id="ARBA00005624"/>
    </source>
</evidence>
<evidence type="ECO:0000256" key="22">
    <source>
        <dbReference type="ARBA" id="ARBA00074145"/>
    </source>
</evidence>
<dbReference type="FunFam" id="3.40.50.720:FF:000028">
    <property type="entry name" value="NAD(P) transhydrogenase subunit alpha"/>
    <property type="match status" value="1"/>
</dbReference>
<dbReference type="Reactome" id="R-CEL-71403">
    <property type="pathway name" value="Citric acid cycle (TCA cycle)"/>
</dbReference>
<evidence type="ECO:0000256" key="19">
    <source>
        <dbReference type="ARBA" id="ARBA00048202"/>
    </source>
</evidence>
<evidence type="ECO:0000256" key="4">
    <source>
        <dbReference type="ARBA" id="ARBA00011738"/>
    </source>
</evidence>
<dbReference type="PIR" id="T15521">
    <property type="entry name" value="T15521"/>
</dbReference>
<dbReference type="Bgee" id="WBGene00003778">
    <property type="expression patterns" value="Expressed in larva and 2 other cell types or tissues"/>
</dbReference>
<dbReference type="GO" id="GO:0006740">
    <property type="term" value="P:NADPH regeneration"/>
    <property type="evidence" value="ECO:0000318"/>
    <property type="project" value="GO_Central"/>
</dbReference>
<dbReference type="Gene3D" id="3.40.50.1220">
    <property type="entry name" value="TPP-binding domain"/>
    <property type="match status" value="1"/>
</dbReference>
<keyword evidence="12" id="KW-0809">Transit peptide</keyword>
<evidence type="ECO:0000256" key="11">
    <source>
        <dbReference type="ARBA" id="ARBA00022857"/>
    </source>
</evidence>
<evidence type="ECO:0000256" key="10">
    <source>
        <dbReference type="ARBA" id="ARBA00022792"/>
    </source>
</evidence>
<organism evidence="27 28">
    <name type="scientific">Caenorhabditis elegans</name>
    <dbReference type="NCBI Taxonomy" id="6239"/>
    <lineage>
        <taxon>Eukaryota</taxon>
        <taxon>Metazoa</taxon>
        <taxon>Ecdysozoa</taxon>
        <taxon>Nematoda</taxon>
        <taxon>Chromadorea</taxon>
        <taxon>Rhabditida</taxon>
        <taxon>Rhabditina</taxon>
        <taxon>Rhabditomorpha</taxon>
        <taxon>Rhabditoidea</taxon>
        <taxon>Rhabditidae</taxon>
        <taxon>Peloderinae</taxon>
        <taxon>Caenorhabditis</taxon>
    </lineage>
</organism>
<evidence type="ECO:0000259" key="26">
    <source>
        <dbReference type="SMART" id="SM01003"/>
    </source>
</evidence>
<dbReference type="FunFam" id="3.40.50.1220:FF:000002">
    <property type="entry name" value="NAD(P) transhydrogenase subunit beta"/>
    <property type="match status" value="1"/>
</dbReference>
<dbReference type="RefSeq" id="NP_509028.1">
    <property type="nucleotide sequence ID" value="NM_076627.6"/>
</dbReference>
<evidence type="ECO:0000313" key="29">
    <source>
        <dbReference type="WormBase" id="C15H9.1"/>
    </source>
</evidence>
<dbReference type="GO" id="GO:0005743">
    <property type="term" value="C:mitochondrial inner membrane"/>
    <property type="evidence" value="ECO:0007669"/>
    <property type="project" value="UniProtKB-SubCell"/>
</dbReference>
<dbReference type="SMR" id="Q18031"/>
<accession>Q18031</accession>
<dbReference type="GeneID" id="180884"/>
<dbReference type="PeptideAtlas" id="Q18031"/>
<keyword evidence="6" id="KW-1003">Cell membrane</keyword>
<dbReference type="EC" id="7.1.1.1" evidence="5"/>
<dbReference type="AGR" id="WB:WBGene00003778"/>
<evidence type="ECO:0000256" key="14">
    <source>
        <dbReference type="ARBA" id="ARBA00022989"/>
    </source>
</evidence>
<evidence type="ECO:0000256" key="9">
    <source>
        <dbReference type="ARBA" id="ARBA00022741"/>
    </source>
</evidence>
<dbReference type="SUPFAM" id="SSF52283">
    <property type="entry name" value="Formate/glycerate dehydrogenase catalytic domain-like"/>
    <property type="match status" value="1"/>
</dbReference>
<evidence type="ECO:0000256" key="16">
    <source>
        <dbReference type="ARBA" id="ARBA00023027"/>
    </source>
</evidence>
<evidence type="ECO:0000256" key="13">
    <source>
        <dbReference type="ARBA" id="ARBA00022967"/>
    </source>
</evidence>
<sequence length="1041" mass="109679">MVILRSKITRLYWFRLFSNGQKKIEYSKLKVAVPKEIFPGEKRVSLSPNGVALLKKNGISVLIEENAGVLAGYSNEEYVRSGADVGKHNEVFNTDIMLKVRPPTENEVSKLKSGCTLISFIHPGQNQALLDSLTKTDKTVFAMDCVPRISRAQVFDALSSMANIAGYRAVIEAANHFGRFFTGQITAAGKVPPAKVLVIGGGVAGLSAIGTSRGMGAVVRGFDTRAAVKEHVESLGAQFLTVNVKEDGEGGGGYAKEMSKEFIDAEMKLFADQCKDVDIIITTALIPGKKAPILITEEMIKSMKPGSVVVDLAAESGGNIATTRPGEVYVKHGVTHIGFTDLPSRLPTQSSELYSNNIAKFLLHLGKDKTFFVNEEDEVARGALVVRDGQMKWPPPPINFPPPAAPKSDKPSENTALVPLTPFRKTANQTLLLTSGLGSVSLLGIAGTNPQISSMSTTFALAGLVGYHTVWGVTPALHSPLMSVTNAISGTTAAGALCLMGGGLMPQNSAQTMALLATFISSVNIGGGFLVTKRMLDMFKRKDDPPEHNYLFSIPAAVFLGGYGYGVYTAAPLIHSYAYLGSSLCCVGALAGLSSQSTARVGNALGIIGVTGGIGATLGLLQPDFNTLCQMGGSVAMGSLIGLGIANRIKVTDLPQLVAAFHSFVGLAATLTCLANFIQEHPHFLEDPSNAAAAKLALFLGTYIGGVTFTGSLMAYGKLQGILASAPTYLPARHVLNGALLAGNVGALGTYMYSTDFGTGMSMLGGTVGLSSLMGVTLTMAIGGADMPIVITVLNSYSGWALCAEGFMLDNSLLTVLGALIGSSGAILSHIMCKAMNRSLLNVILGGVGTKSKGTGEAKAIEGTAKEIAPVETADMLLNARSVIIIPGYGLCAAQAQYPIAQLVKELQQRGVRVRFAIHPVAGRMPGQLNVLLAEAGVPYDIVEEMEEINEDFKETDVALVIGSNDTINSAAEDDPNSSIAGMPVLRVWNSKQVIIVKRTLGTGYAAVDNPVFFNENTQMLLGDAKKMSEKLLEEVKSKPM</sequence>
<evidence type="ECO:0000256" key="17">
    <source>
        <dbReference type="ARBA" id="ARBA00023128"/>
    </source>
</evidence>
<dbReference type="OMA" id="EQCREVD"/>
<dbReference type="GO" id="GO:0050661">
    <property type="term" value="F:NADP binding"/>
    <property type="evidence" value="ECO:0000318"/>
    <property type="project" value="GO_Central"/>
</dbReference>
<dbReference type="Gene3D" id="3.40.50.720">
    <property type="entry name" value="NAD(P)-binding Rossmann-like Domain"/>
    <property type="match status" value="2"/>
</dbReference>
<evidence type="ECO:0000313" key="28">
    <source>
        <dbReference type="Proteomes" id="UP000001940"/>
    </source>
</evidence>
<dbReference type="CTD" id="180884"/>
<evidence type="ECO:0000256" key="24">
    <source>
        <dbReference type="SAM" id="Phobius"/>
    </source>
</evidence>
<dbReference type="Pfam" id="PF12769">
    <property type="entry name" value="PNTB_4TM"/>
    <property type="match status" value="1"/>
</dbReference>
<dbReference type="SUPFAM" id="SSF51735">
    <property type="entry name" value="NAD(P)-binding Rossmann-fold domains"/>
    <property type="match status" value="1"/>
</dbReference>
<comment type="catalytic activity">
    <reaction evidence="19">
        <text>NAD(+) + NADPH + H(+)(in) = NADH + NADP(+) + H(+)(out)</text>
        <dbReference type="Rhea" id="RHEA:47992"/>
        <dbReference type="ChEBI" id="CHEBI:15378"/>
        <dbReference type="ChEBI" id="CHEBI:57540"/>
        <dbReference type="ChEBI" id="CHEBI:57783"/>
        <dbReference type="ChEBI" id="CHEBI:57945"/>
        <dbReference type="ChEBI" id="CHEBI:58349"/>
        <dbReference type="EC" id="7.1.1.1"/>
    </reaction>
</comment>
<evidence type="ECO:0000256" key="5">
    <source>
        <dbReference type="ARBA" id="ARBA00012943"/>
    </source>
</evidence>
<dbReference type="WormBase" id="C15H9.1">
    <property type="protein sequence ID" value="CE08176"/>
    <property type="gene ID" value="WBGene00003778"/>
    <property type="gene designation" value="nnt-1"/>
</dbReference>
<evidence type="ECO:0000256" key="21">
    <source>
        <dbReference type="ARBA" id="ARBA00061558"/>
    </source>
</evidence>
<dbReference type="NCBIfam" id="TIGR00561">
    <property type="entry name" value="pntA"/>
    <property type="match status" value="1"/>
</dbReference>
<dbReference type="PhylomeDB" id="Q18031"/>
<dbReference type="Proteomes" id="UP000001940">
    <property type="component" value="Chromosome X"/>
</dbReference>
<keyword evidence="11" id="KW-0521">NADP</keyword>
<dbReference type="SMART" id="SM01003">
    <property type="entry name" value="AlaDh_PNT_N"/>
    <property type="match status" value="1"/>
</dbReference>
<protein>
    <recommendedName>
        <fullName evidence="22">NAD(P) transhydrogenase, mitochondrial</fullName>
        <ecNumber evidence="5">7.1.1.1</ecNumber>
    </recommendedName>
    <alternativeName>
        <fullName evidence="23">Nicotinamide nucleotide transhydrogenase</fullName>
    </alternativeName>
</protein>
<keyword evidence="16" id="KW-0520">NAD</keyword>
<dbReference type="KEGG" id="cel:CELE_C15H9.1"/>
<dbReference type="PANTHER" id="PTHR10160:SF19">
    <property type="entry name" value="PROTON-TRANSLOCATING NAD(P)(+) TRANSHYDROGENASE"/>
    <property type="match status" value="1"/>
</dbReference>
<comment type="function">
    <text evidence="20">The transhydrogenation between NADH and NADP is coupled to respiration and ATP hydrolysis and functions as a proton pump across the membrane. May play a role in reactive oxygen species (ROS) detoxification in the adrenal gland.</text>
</comment>
<gene>
    <name evidence="27 29" type="primary">nnt-1</name>
    <name evidence="29" type="ORF">C15H9.1</name>
    <name evidence="27" type="ORF">CELE_C15H9.1</name>
</gene>